<dbReference type="InterPro" id="IPR036291">
    <property type="entry name" value="NAD(P)-bd_dom_sf"/>
</dbReference>
<accession>A0A4R5NTL0</accession>
<organism evidence="2 3">
    <name type="scientific">Lentilactobacillus buchneri DSM 20057</name>
    <dbReference type="NCBI Taxonomy" id="1423728"/>
    <lineage>
        <taxon>Bacteria</taxon>
        <taxon>Bacillati</taxon>
        <taxon>Bacillota</taxon>
        <taxon>Bacilli</taxon>
        <taxon>Lactobacillales</taxon>
        <taxon>Lactobacillaceae</taxon>
        <taxon>Lentilactobacillus</taxon>
    </lineage>
</organism>
<dbReference type="SUPFAM" id="SSF51735">
    <property type="entry name" value="NAD(P)-binding Rossmann-fold domains"/>
    <property type="match status" value="1"/>
</dbReference>
<dbReference type="Pfam" id="PF13460">
    <property type="entry name" value="NAD_binding_10"/>
    <property type="match status" value="1"/>
</dbReference>
<dbReference type="AlphaFoldDB" id="A0A4R5NTL0"/>
<sequence length="191" mass="21066">MKKLLIINQNSPVVPPLNALLKQRSDISVEVYSGNLESASDYAQALPNTNLLFIAVGPNDADLYVEALFEAVDEVQPPISDIVMLSYAGVDDELSESVTYAGVKDPQEFIKQQRYAIKIVDESEIAYSIIRMGQLKDQQASDYELFNEGTPMPAKTVSPKAVAKLAYEMLIKQKLMNHSIGIIDQTPMGGR</sequence>
<comment type="caution">
    <text evidence="2">The sequence shown here is derived from an EMBL/GenBank/DDBJ whole genome shotgun (WGS) entry which is preliminary data.</text>
</comment>
<reference evidence="2 3" key="1">
    <citation type="journal article" date="2019" name="Appl. Microbiol. Biotechnol.">
        <title>Uncovering carbohydrate metabolism through a genotype-phenotype association study of 56 lactic acid bacteria genomes.</title>
        <authorList>
            <person name="Buron-Moles G."/>
            <person name="Chailyan A."/>
            <person name="Dolejs I."/>
            <person name="Forster J."/>
            <person name="Miks M.H."/>
        </authorList>
    </citation>
    <scope>NUCLEOTIDE SEQUENCE [LARGE SCALE GENOMIC DNA]</scope>
    <source>
        <strain evidence="2 3">ATCC 4005</strain>
    </source>
</reference>
<name>A0A4R5NTL0_LENBU</name>
<proteinExistence type="predicted"/>
<dbReference type="InterPro" id="IPR016040">
    <property type="entry name" value="NAD(P)-bd_dom"/>
</dbReference>
<evidence type="ECO:0000313" key="3">
    <source>
        <dbReference type="Proteomes" id="UP000295181"/>
    </source>
</evidence>
<evidence type="ECO:0000313" key="2">
    <source>
        <dbReference type="EMBL" id="TDG80877.1"/>
    </source>
</evidence>
<protein>
    <recommendedName>
        <fullName evidence="1">NAD(P)-binding domain-containing protein</fullName>
    </recommendedName>
</protein>
<feature type="domain" description="NAD(P)-binding" evidence="1">
    <location>
        <begin position="27"/>
        <end position="170"/>
    </location>
</feature>
<dbReference type="GeneID" id="72461237"/>
<dbReference type="RefSeq" id="WP_013728955.1">
    <property type="nucleotide sequence ID" value="NZ_AZDM01000015.1"/>
</dbReference>
<dbReference type="EMBL" id="PUFP01000012">
    <property type="protein sequence ID" value="TDG80877.1"/>
    <property type="molecule type" value="Genomic_DNA"/>
</dbReference>
<evidence type="ECO:0000259" key="1">
    <source>
        <dbReference type="Pfam" id="PF13460"/>
    </source>
</evidence>
<dbReference type="Proteomes" id="UP000295181">
    <property type="component" value="Unassembled WGS sequence"/>
</dbReference>
<gene>
    <name evidence="2" type="ORF">C5L32_002268</name>
</gene>
<dbReference type="Gene3D" id="3.40.50.720">
    <property type="entry name" value="NAD(P)-binding Rossmann-like Domain"/>
    <property type="match status" value="1"/>
</dbReference>